<evidence type="ECO:0000256" key="1">
    <source>
        <dbReference type="ARBA" id="ARBA00004496"/>
    </source>
</evidence>
<feature type="domain" description="NAA35-like N-terminal" evidence="4">
    <location>
        <begin position="27"/>
        <end position="117"/>
    </location>
</feature>
<reference evidence="6" key="1">
    <citation type="submission" date="2016-10" db="EMBL/GenBank/DDBJ databases">
        <authorList>
            <person name="Benchimol M."/>
            <person name="Almeida L.G."/>
            <person name="Vasconcelos A.T."/>
            <person name="Perreira-Neves A."/>
            <person name="Rosa I.A."/>
            <person name="Tasca T."/>
            <person name="Bogo M.R."/>
            <person name="de Souza W."/>
        </authorList>
    </citation>
    <scope>NUCLEOTIDE SEQUENCE [LARGE SCALE GENOMIC DNA]</scope>
    <source>
        <strain evidence="6">K</strain>
    </source>
</reference>
<keyword evidence="3" id="KW-0963">Cytoplasm</keyword>
<keyword evidence="7" id="KW-1185">Reference proteome</keyword>
<evidence type="ECO:0000313" key="6">
    <source>
        <dbReference type="EMBL" id="OHT08952.1"/>
    </source>
</evidence>
<sequence length="639" mass="74864">MTTTNEYTEIDRSIFVQCSEQLKFDEFIFGDDFNSKNAMSSFEVGGQRLDAHLMAKDHYTVADIQKHTEIPDESLTIEQIEGICAKFLDLQISRIQGHCILTNVLTSVYIQKSYQIKNPILNLIFRLFSHVCLKIEEFTYELRFNASFWSYNSKYATFFDHHDDSQLKQEFEKISLSPGLKQIVDFEFDLSQFLDDPFKNTMNPNFEIPSQTNEIGLDKFLHYRDATPSTPPSRPQIPDHEQAIKLLHQFVNEINEFSQRFNKEFRMSELIDALANWNEEADRVSLSRFVLIHRILTKTTPDEFFHSVSPTQYMKNELKDFNVNQKFFNHKNFPSFLDLFRTVFVQIVQHLVVPIPTGHSYLCEDGLRYWGYIQSQGFELHCEAVPEVDHPKCISKEHQKAAAMVFPFWSTQIAAQLLMLNYRWGYKSEVYSLRDIHITLYCAQVAAKMASISYNQARIAAAVYRVRSNKKTGTWHRKEADVIRMIHDKSPTELFYNAIDELFMGCFKIVRMLKHYKCLEIKEGLFFNEKGVFETRAFPFSMALHFNQQNFSDFEKEMDLKIFQDNTKLMVADATKSLTTAKEYVMQYLKAVGKKSDEISGMMRCLVANSIFLSRFNQSQKVKVSYEHHFMWPVFEVIQ</sequence>
<protein>
    <submittedName>
        <fullName evidence="6">Uncharacterized protein</fullName>
    </submittedName>
</protein>
<dbReference type="InterPro" id="IPR057983">
    <property type="entry name" value="NAA35-like_N"/>
</dbReference>
<dbReference type="VEuPathDB" id="TrichDB:TRFO_22278"/>
<name>A0A1J4KDG0_9EUKA</name>
<evidence type="ECO:0000259" key="4">
    <source>
        <dbReference type="Pfam" id="PF04112"/>
    </source>
</evidence>
<evidence type="ECO:0000256" key="3">
    <source>
        <dbReference type="ARBA" id="ARBA00022490"/>
    </source>
</evidence>
<dbReference type="GO" id="GO:0031417">
    <property type="term" value="C:NatC complex"/>
    <property type="evidence" value="ECO:0007669"/>
    <property type="project" value="InterPro"/>
</dbReference>
<gene>
    <name evidence="6" type="ORF">TRFO_22278</name>
</gene>
<dbReference type="RefSeq" id="XP_068362088.1">
    <property type="nucleotide sequence ID" value="XM_068502470.1"/>
</dbReference>
<evidence type="ECO:0000256" key="2">
    <source>
        <dbReference type="ARBA" id="ARBA00006289"/>
    </source>
</evidence>
<dbReference type="InterPro" id="IPR007244">
    <property type="entry name" value="Naa35_N"/>
</dbReference>
<feature type="domain" description="NAA35-like TPR repeats" evidence="5">
    <location>
        <begin position="381"/>
        <end position="634"/>
    </location>
</feature>
<comment type="similarity">
    <text evidence="2">Belongs to the MAK10 family.</text>
</comment>
<proteinExistence type="inferred from homology"/>
<dbReference type="EMBL" id="MLAK01000652">
    <property type="protein sequence ID" value="OHT08952.1"/>
    <property type="molecule type" value="Genomic_DNA"/>
</dbReference>
<dbReference type="Pfam" id="PF04112">
    <property type="entry name" value="Mak10"/>
    <property type="match status" value="1"/>
</dbReference>
<dbReference type="PANTHER" id="PTHR21373:SF0">
    <property type="entry name" value="N-ALPHA-ACETYLTRANSFERASE 35, NATC AUXILIARY SUBUNIT"/>
    <property type="match status" value="1"/>
</dbReference>
<organism evidence="6 7">
    <name type="scientific">Tritrichomonas foetus</name>
    <dbReference type="NCBI Taxonomy" id="1144522"/>
    <lineage>
        <taxon>Eukaryota</taxon>
        <taxon>Metamonada</taxon>
        <taxon>Parabasalia</taxon>
        <taxon>Tritrichomonadida</taxon>
        <taxon>Tritrichomonadidae</taxon>
        <taxon>Tritrichomonas</taxon>
    </lineage>
</organism>
<dbReference type="Proteomes" id="UP000179807">
    <property type="component" value="Unassembled WGS sequence"/>
</dbReference>
<dbReference type="OrthoDB" id="10437455at2759"/>
<accession>A0A1J4KDG0</accession>
<evidence type="ECO:0000313" key="7">
    <source>
        <dbReference type="Proteomes" id="UP000179807"/>
    </source>
</evidence>
<comment type="subcellular location">
    <subcellularLocation>
        <location evidence="1">Cytoplasm</location>
    </subcellularLocation>
</comment>
<dbReference type="GeneID" id="94837174"/>
<dbReference type="PANTHER" id="PTHR21373">
    <property type="entry name" value="GLUCOSE REPRESSIBLE PROTEIN MAK10"/>
    <property type="match status" value="1"/>
</dbReference>
<dbReference type="InterPro" id="IPR057982">
    <property type="entry name" value="TPR_NAA35"/>
</dbReference>
<comment type="caution">
    <text evidence="6">The sequence shown here is derived from an EMBL/GenBank/DDBJ whole genome shotgun (WGS) entry which is preliminary data.</text>
</comment>
<dbReference type="Pfam" id="PF25789">
    <property type="entry name" value="TPR_NAA35"/>
    <property type="match status" value="1"/>
</dbReference>
<dbReference type="AlphaFoldDB" id="A0A1J4KDG0"/>
<evidence type="ECO:0000259" key="5">
    <source>
        <dbReference type="Pfam" id="PF25789"/>
    </source>
</evidence>